<protein>
    <recommendedName>
        <fullName evidence="1">Gfo/Idh/MocA-like oxidoreductase N-terminal domain-containing protein</fullName>
    </recommendedName>
</protein>
<name>A0A381XDP1_9ZZZZ</name>
<evidence type="ECO:0000259" key="1">
    <source>
        <dbReference type="Pfam" id="PF01408"/>
    </source>
</evidence>
<reference evidence="2" key="1">
    <citation type="submission" date="2018-05" db="EMBL/GenBank/DDBJ databases">
        <authorList>
            <person name="Lanie J.A."/>
            <person name="Ng W.-L."/>
            <person name="Kazmierczak K.M."/>
            <person name="Andrzejewski T.M."/>
            <person name="Davidsen T.M."/>
            <person name="Wayne K.J."/>
            <person name="Tettelin H."/>
            <person name="Glass J.I."/>
            <person name="Rusch D."/>
            <person name="Podicherti R."/>
            <person name="Tsui H.-C.T."/>
            <person name="Winkler M.E."/>
        </authorList>
    </citation>
    <scope>NUCLEOTIDE SEQUENCE</scope>
</reference>
<dbReference type="InterPro" id="IPR006311">
    <property type="entry name" value="TAT_signal"/>
</dbReference>
<dbReference type="InterPro" id="IPR050463">
    <property type="entry name" value="Gfo/Idh/MocA_oxidrdct_glycsds"/>
</dbReference>
<dbReference type="PROSITE" id="PS51318">
    <property type="entry name" value="TAT"/>
    <property type="match status" value="1"/>
</dbReference>
<dbReference type="PANTHER" id="PTHR43818">
    <property type="entry name" value="BCDNA.GH03377"/>
    <property type="match status" value="1"/>
</dbReference>
<dbReference type="InterPro" id="IPR036291">
    <property type="entry name" value="NAD(P)-bd_dom_sf"/>
</dbReference>
<gene>
    <name evidence="2" type="ORF">METZ01_LOCUS115207</name>
</gene>
<dbReference type="PANTHER" id="PTHR43818:SF5">
    <property type="entry name" value="OXIDOREDUCTASE FAMILY PROTEIN"/>
    <property type="match status" value="1"/>
</dbReference>
<dbReference type="EMBL" id="UINC01014649">
    <property type="protein sequence ID" value="SVA62353.1"/>
    <property type="molecule type" value="Genomic_DNA"/>
</dbReference>
<dbReference type="InterPro" id="IPR000683">
    <property type="entry name" value="Gfo/Idh/MocA-like_OxRdtase_N"/>
</dbReference>
<sequence>MNTSSTSRTPRRQFIKSSSASISALATVHLTSGLRAASPNDKVSLGIIGPGGMGRNHIGNLNKRKDVEIAFVCDPDSNHQVNAAKLVESGTGIKPKQVGDLREILEVKSVDAVFIATPDHWHAPAAILAAEAGKHVYVEKPCSHNVREGR</sequence>
<organism evidence="2">
    <name type="scientific">marine metagenome</name>
    <dbReference type="NCBI Taxonomy" id="408172"/>
    <lineage>
        <taxon>unclassified sequences</taxon>
        <taxon>metagenomes</taxon>
        <taxon>ecological metagenomes</taxon>
    </lineage>
</organism>
<dbReference type="Gene3D" id="3.40.50.720">
    <property type="entry name" value="NAD(P)-binding Rossmann-like Domain"/>
    <property type="match status" value="1"/>
</dbReference>
<dbReference type="SUPFAM" id="SSF51735">
    <property type="entry name" value="NAD(P)-binding Rossmann-fold domains"/>
    <property type="match status" value="1"/>
</dbReference>
<accession>A0A381XDP1</accession>
<feature type="non-terminal residue" evidence="2">
    <location>
        <position position="150"/>
    </location>
</feature>
<feature type="domain" description="Gfo/Idh/MocA-like oxidoreductase N-terminal" evidence="1">
    <location>
        <begin position="45"/>
        <end position="149"/>
    </location>
</feature>
<dbReference type="GO" id="GO:0000166">
    <property type="term" value="F:nucleotide binding"/>
    <property type="evidence" value="ECO:0007669"/>
    <property type="project" value="InterPro"/>
</dbReference>
<proteinExistence type="predicted"/>
<evidence type="ECO:0000313" key="2">
    <source>
        <dbReference type="EMBL" id="SVA62353.1"/>
    </source>
</evidence>
<dbReference type="Pfam" id="PF01408">
    <property type="entry name" value="GFO_IDH_MocA"/>
    <property type="match status" value="1"/>
</dbReference>
<dbReference type="AlphaFoldDB" id="A0A381XDP1"/>